<feature type="region of interest" description="Disordered" evidence="1">
    <location>
        <begin position="235"/>
        <end position="270"/>
    </location>
</feature>
<proteinExistence type="predicted"/>
<protein>
    <recommendedName>
        <fullName evidence="2">eCIS core domain-containing protein</fullName>
    </recommendedName>
</protein>
<accession>A0A839EZ25</accession>
<feature type="compositionally biased region" description="Basic and acidic residues" evidence="1">
    <location>
        <begin position="493"/>
        <end position="502"/>
    </location>
</feature>
<dbReference type="EMBL" id="JACGXL010000009">
    <property type="protein sequence ID" value="MBA8889967.1"/>
    <property type="molecule type" value="Genomic_DNA"/>
</dbReference>
<dbReference type="Proteomes" id="UP000550401">
    <property type="component" value="Unassembled WGS sequence"/>
</dbReference>
<evidence type="ECO:0000313" key="4">
    <source>
        <dbReference type="Proteomes" id="UP000550401"/>
    </source>
</evidence>
<feature type="domain" description="eCIS core" evidence="2">
    <location>
        <begin position="104"/>
        <end position="177"/>
    </location>
</feature>
<dbReference type="Pfam" id="PF13699">
    <property type="entry name" value="eCIS_core"/>
    <property type="match status" value="1"/>
</dbReference>
<comment type="caution">
    <text evidence="3">The sequence shown here is derived from an EMBL/GenBank/DDBJ whole genome shotgun (WGS) entry which is preliminary data.</text>
</comment>
<feature type="compositionally biased region" description="Pro residues" evidence="1">
    <location>
        <begin position="252"/>
        <end position="270"/>
    </location>
</feature>
<organism evidence="3 4">
    <name type="scientific">Dokdonella fugitiva</name>
    <dbReference type="NCBI Taxonomy" id="328517"/>
    <lineage>
        <taxon>Bacteria</taxon>
        <taxon>Pseudomonadati</taxon>
        <taxon>Pseudomonadota</taxon>
        <taxon>Gammaproteobacteria</taxon>
        <taxon>Lysobacterales</taxon>
        <taxon>Rhodanobacteraceae</taxon>
        <taxon>Dokdonella</taxon>
    </lineage>
</organism>
<dbReference type="RefSeq" id="WP_259393197.1">
    <property type="nucleotide sequence ID" value="NZ_JACGXL010000009.1"/>
</dbReference>
<reference evidence="3 4" key="1">
    <citation type="submission" date="2020-07" db="EMBL/GenBank/DDBJ databases">
        <title>Genomic Encyclopedia of Type Strains, Phase IV (KMG-V): Genome sequencing to study the core and pangenomes of soil and plant-associated prokaryotes.</title>
        <authorList>
            <person name="Whitman W."/>
        </authorList>
    </citation>
    <scope>NUCLEOTIDE SEQUENCE [LARGE SCALE GENOMIC DNA]</scope>
    <source>
        <strain evidence="3 4">RH2WT43</strain>
    </source>
</reference>
<name>A0A839EZ25_9GAMM</name>
<keyword evidence="4" id="KW-1185">Reference proteome</keyword>
<dbReference type="AlphaFoldDB" id="A0A839EZ25"/>
<feature type="compositionally biased region" description="Basic and acidic residues" evidence="1">
    <location>
        <begin position="240"/>
        <end position="251"/>
    </location>
</feature>
<gene>
    <name evidence="3" type="ORF">FHW12_004214</name>
</gene>
<evidence type="ECO:0000313" key="3">
    <source>
        <dbReference type="EMBL" id="MBA8889967.1"/>
    </source>
</evidence>
<evidence type="ECO:0000256" key="1">
    <source>
        <dbReference type="SAM" id="MobiDB-lite"/>
    </source>
</evidence>
<feature type="region of interest" description="Disordered" evidence="1">
    <location>
        <begin position="487"/>
        <end position="508"/>
    </location>
</feature>
<feature type="region of interest" description="Disordered" evidence="1">
    <location>
        <begin position="1"/>
        <end position="34"/>
    </location>
</feature>
<sequence>MTMHAHAHKPNAPVASACVPPPIQRKPSISTPGDAFEREADAVADRVLRMADAPVSGATSPTVQRTCAACEDDARKRMQRRAAGGDAALDTTAAAHAAAHGGEPLASEVRAYFEPRFGRDFSRVRVHTDDSATRAVQARAYTYGSDIVFGRGEYAPSTHAGRHLLAHELTHVVQQGAASLHPHARAAPSIARAPSAVQRQAAQEPPLESDDALLACLALAPWPLKGMCFDLASKPRAKPKTFDDPRCRDPKPPAPTPAPAPGVSPPQGLPPLPFFHGTTWAIAQTIPGNVKPLGGGDFGQGFYTHHDADMGKASERARWEGCRLCQKLTPKVRYAGVIRFDVEADAYKKLFSSRKTFGLTSTKQADYAARQKDWLDFVSGTGRGREAKPGYDTAHMAWRHPRVDPPPDQGFDLIEGPMYKGVEGLPGSSVPARSAFDPYAEGTALPQQVVWNHDRALGVLNAAKTTLKQYDAQDHCKEVDPPVAVKAAASATEDPKAREEARIGMTGH</sequence>
<evidence type="ECO:0000259" key="2">
    <source>
        <dbReference type="Pfam" id="PF13699"/>
    </source>
</evidence>
<dbReference type="InterPro" id="IPR025295">
    <property type="entry name" value="eCIS_core_dom"/>
</dbReference>